<evidence type="ECO:0000313" key="1">
    <source>
        <dbReference type="EMBL" id="QHT28341.1"/>
    </source>
</evidence>
<name>A0A6C0EI79_9ZZZZ</name>
<reference evidence="1" key="1">
    <citation type="journal article" date="2020" name="Nature">
        <title>Giant virus diversity and host interactions through global metagenomics.</title>
        <authorList>
            <person name="Schulz F."/>
            <person name="Roux S."/>
            <person name="Paez-Espino D."/>
            <person name="Jungbluth S."/>
            <person name="Walsh D.A."/>
            <person name="Denef V.J."/>
            <person name="McMahon K.D."/>
            <person name="Konstantinidis K.T."/>
            <person name="Eloe-Fadrosh E.A."/>
            <person name="Kyrpides N.C."/>
            <person name="Woyke T."/>
        </authorList>
    </citation>
    <scope>NUCLEOTIDE SEQUENCE</scope>
    <source>
        <strain evidence="1">GVMAG-M-3300001348-25</strain>
    </source>
</reference>
<accession>A0A6C0EI79</accession>
<proteinExistence type="predicted"/>
<organism evidence="1">
    <name type="scientific">viral metagenome</name>
    <dbReference type="NCBI Taxonomy" id="1070528"/>
    <lineage>
        <taxon>unclassified sequences</taxon>
        <taxon>metagenomes</taxon>
        <taxon>organismal metagenomes</taxon>
    </lineage>
</organism>
<dbReference type="EMBL" id="MN738855">
    <property type="protein sequence ID" value="QHT28341.1"/>
    <property type="molecule type" value="Genomic_DNA"/>
</dbReference>
<dbReference type="AlphaFoldDB" id="A0A6C0EI79"/>
<sequence length="137" mass="16146">MTELNIHSKYIDKRINDITKSNKWNSKIIDTSHEDFIKDYASNVFTNLVKNTFTNSYIKKFPCDDCTGTSTERCHGIGEERPLLIKRALEKVWNDTTKPIIMKEIIIAFLEEHKYTKFTFKCHICHKNEKNLKCKNV</sequence>
<protein>
    <submittedName>
        <fullName evidence="1">Uncharacterized protein</fullName>
    </submittedName>
</protein>